<proteinExistence type="predicted"/>
<dbReference type="Pfam" id="PF01535">
    <property type="entry name" value="PPR"/>
    <property type="match status" value="1"/>
</dbReference>
<feature type="region of interest" description="Disordered" evidence="3">
    <location>
        <begin position="91"/>
        <end position="110"/>
    </location>
</feature>
<dbReference type="Pfam" id="PF13812">
    <property type="entry name" value="PPR_3"/>
    <property type="match status" value="1"/>
</dbReference>
<dbReference type="AlphaFoldDB" id="A0AAD9ZG31"/>
<dbReference type="PANTHER" id="PTHR47932">
    <property type="entry name" value="ATPASE EXPRESSION PROTEIN 3"/>
    <property type="match status" value="1"/>
</dbReference>
<protein>
    <recommendedName>
        <fullName evidence="6">Pentatricopeptide repeat-containing protein</fullName>
    </recommendedName>
</protein>
<feature type="repeat" description="PPR" evidence="2">
    <location>
        <begin position="775"/>
        <end position="809"/>
    </location>
</feature>
<evidence type="ECO:0008006" key="6">
    <source>
        <dbReference type="Google" id="ProtNLM"/>
    </source>
</evidence>
<evidence type="ECO:0000256" key="2">
    <source>
        <dbReference type="PROSITE-ProRule" id="PRU00708"/>
    </source>
</evidence>
<comment type="caution">
    <text evidence="4">The sequence shown here is derived from an EMBL/GenBank/DDBJ whole genome shotgun (WGS) entry which is preliminary data.</text>
</comment>
<accession>A0AAD9ZG31</accession>
<evidence type="ECO:0000313" key="5">
    <source>
        <dbReference type="Proteomes" id="UP001276659"/>
    </source>
</evidence>
<keyword evidence="5" id="KW-1185">Reference proteome</keyword>
<dbReference type="InterPro" id="IPR002885">
    <property type="entry name" value="PPR_rpt"/>
</dbReference>
<organism evidence="4 5">
    <name type="scientific">Lepraria neglecta</name>
    <dbReference type="NCBI Taxonomy" id="209136"/>
    <lineage>
        <taxon>Eukaryota</taxon>
        <taxon>Fungi</taxon>
        <taxon>Dikarya</taxon>
        <taxon>Ascomycota</taxon>
        <taxon>Pezizomycotina</taxon>
        <taxon>Lecanoromycetes</taxon>
        <taxon>OSLEUM clade</taxon>
        <taxon>Lecanoromycetidae</taxon>
        <taxon>Lecanorales</taxon>
        <taxon>Lecanorineae</taxon>
        <taxon>Stereocaulaceae</taxon>
        <taxon>Lepraria</taxon>
    </lineage>
</organism>
<reference evidence="4" key="1">
    <citation type="submission" date="2022-11" db="EMBL/GenBank/DDBJ databases">
        <title>Chromosomal genome sequence assembly and mating type (MAT) locus characterization of the leprose asexual lichenized fungus Lepraria neglecta (Nyl.) Erichsen.</title>
        <authorList>
            <person name="Allen J.L."/>
            <person name="Pfeffer B."/>
        </authorList>
    </citation>
    <scope>NUCLEOTIDE SEQUENCE</scope>
    <source>
        <strain evidence="4">Allen 5258</strain>
    </source>
</reference>
<sequence>MNTPFICLRRSRQLLRSNRQTRTSSFVSLGKLVSNNDSGEQAAQQVLGAGDETVKIRKQWPKKRLSFAKQYQERRKPSGVDKVLETLFSSNRVQEEAPQRSRYSRTPKEQQIAPATHEKSLDHRLQELQIQLQQGTSSIEDIWTSCQELLSQKIWNPLKEPQTNDENAINVYPVFRDILLAICSNQRLTIQDETTTPAEVIRIYQKNGVMKYWWHEVLWAQLGQMLRLKYQNKDEMSEEESPKDIHTLLKEMIDVWNLFLQRYGAVPSSMSVHSDVPESSPNATKAPWLPPNMVSRFLRLVPKHPPGTHARHIPPAAFLTLDLMESEGSNSAPALSQFFKRLREGCKMGRQTAIRCLADAGVPSDIVDKALASWGHLPTEAVTRVAIKRQQRRLPQLDVLDWSVRSLSKRLTEIDHAYEREDAEEIIKFWQSFHNYLKTHEDAELGERVFSRLLRAFWALRRPDQALEVWNVMISTGRIPKLIHWSAMLTGCLPPRDTKSMQEIWSNMLRSGVKPANSTWTTYIYGLIKCNKVQEGFQALEQLGRAWKAESGASSPNIIVEQGAQTEERNAEYFKPSMEPVNAALTALITIQRFDLNQAVIRWAEAQGLRLETYTFNILLRPLVRTGTHAHIQSHLAQMQTHACAPDVITFTIILNGLISNPDSQFHSLTPAEQESAITSILADMESHNITPSPKTYSTLLDGLTGKMNPNKEKSVNIPAARTILAHMAARKIPPSPHIYTILLTHYFSTTPPDYPAIASLLENIRGSNTWASLDSVFYDRIIEGYAYNGEIEKALSWLRKVPEEGKTPGYIALYQVLRALAEREEWELAGELARDVEDEGPRGLFRHGVGSWRGKSSFWGLVDELRGRGVVNGPVEGEPTAEEMK</sequence>
<gene>
    <name evidence="4" type="ORF">OEA41_000490</name>
</gene>
<dbReference type="Proteomes" id="UP001276659">
    <property type="component" value="Unassembled WGS sequence"/>
</dbReference>
<dbReference type="PANTHER" id="PTHR47932:SF44">
    <property type="entry name" value="MIOREX COMPLEX COMPONENT 1"/>
    <property type="match status" value="1"/>
</dbReference>
<keyword evidence="1" id="KW-0677">Repeat</keyword>
<dbReference type="EMBL" id="JASNWA010000003">
    <property type="protein sequence ID" value="KAK3178355.1"/>
    <property type="molecule type" value="Genomic_DNA"/>
</dbReference>
<dbReference type="Gene3D" id="1.25.40.10">
    <property type="entry name" value="Tetratricopeptide repeat domain"/>
    <property type="match status" value="3"/>
</dbReference>
<dbReference type="InterPro" id="IPR011990">
    <property type="entry name" value="TPR-like_helical_dom_sf"/>
</dbReference>
<evidence type="ECO:0000313" key="4">
    <source>
        <dbReference type="EMBL" id="KAK3178355.1"/>
    </source>
</evidence>
<evidence type="ECO:0000256" key="1">
    <source>
        <dbReference type="ARBA" id="ARBA00022737"/>
    </source>
</evidence>
<evidence type="ECO:0000256" key="3">
    <source>
        <dbReference type="SAM" id="MobiDB-lite"/>
    </source>
</evidence>
<dbReference type="PROSITE" id="PS51375">
    <property type="entry name" value="PPR"/>
    <property type="match status" value="1"/>
</dbReference>
<name>A0AAD9ZG31_9LECA</name>